<feature type="chain" id="PRO_5042917498" description="Secreted protein" evidence="1">
    <location>
        <begin position="18"/>
        <end position="73"/>
    </location>
</feature>
<evidence type="ECO:0000313" key="3">
    <source>
        <dbReference type="Proteomes" id="UP001321473"/>
    </source>
</evidence>
<evidence type="ECO:0000313" key="2">
    <source>
        <dbReference type="EMBL" id="KAK8762753.1"/>
    </source>
</evidence>
<name>A0AAQ4DJW3_AMBAM</name>
<reference evidence="2 3" key="1">
    <citation type="journal article" date="2023" name="Arcadia Sci">
        <title>De novo assembly of a long-read Amblyomma americanum tick genome.</title>
        <authorList>
            <person name="Chou S."/>
            <person name="Poskanzer K.E."/>
            <person name="Rollins M."/>
            <person name="Thuy-Boun P.S."/>
        </authorList>
    </citation>
    <scope>NUCLEOTIDE SEQUENCE [LARGE SCALE GENOMIC DNA]</scope>
    <source>
        <strain evidence="2">F_SG_1</strain>
        <tissue evidence="2">Salivary glands</tissue>
    </source>
</reference>
<evidence type="ECO:0000256" key="1">
    <source>
        <dbReference type="SAM" id="SignalP"/>
    </source>
</evidence>
<organism evidence="2 3">
    <name type="scientific">Amblyomma americanum</name>
    <name type="common">Lone star tick</name>
    <dbReference type="NCBI Taxonomy" id="6943"/>
    <lineage>
        <taxon>Eukaryota</taxon>
        <taxon>Metazoa</taxon>
        <taxon>Ecdysozoa</taxon>
        <taxon>Arthropoda</taxon>
        <taxon>Chelicerata</taxon>
        <taxon>Arachnida</taxon>
        <taxon>Acari</taxon>
        <taxon>Parasitiformes</taxon>
        <taxon>Ixodida</taxon>
        <taxon>Ixodoidea</taxon>
        <taxon>Ixodidae</taxon>
        <taxon>Amblyomminae</taxon>
        <taxon>Amblyomma</taxon>
    </lineage>
</organism>
<sequence length="73" mass="8231">MVKTLLPLFFFFPEINCAFLLKPLFTSTCAWLRESALQVQEQKCALLINLSWLSADAGENGVTEPTVKQLEIL</sequence>
<keyword evidence="1" id="KW-0732">Signal</keyword>
<dbReference type="AlphaFoldDB" id="A0AAQ4DJW3"/>
<feature type="signal peptide" evidence="1">
    <location>
        <begin position="1"/>
        <end position="17"/>
    </location>
</feature>
<dbReference type="EMBL" id="JARKHS020029822">
    <property type="protein sequence ID" value="KAK8762753.1"/>
    <property type="molecule type" value="Genomic_DNA"/>
</dbReference>
<comment type="caution">
    <text evidence="2">The sequence shown here is derived from an EMBL/GenBank/DDBJ whole genome shotgun (WGS) entry which is preliminary data.</text>
</comment>
<protein>
    <recommendedName>
        <fullName evidence="4">Secreted protein</fullName>
    </recommendedName>
</protein>
<dbReference type="Proteomes" id="UP001321473">
    <property type="component" value="Unassembled WGS sequence"/>
</dbReference>
<evidence type="ECO:0008006" key="4">
    <source>
        <dbReference type="Google" id="ProtNLM"/>
    </source>
</evidence>
<accession>A0AAQ4DJW3</accession>
<gene>
    <name evidence="2" type="ORF">V5799_025981</name>
</gene>
<proteinExistence type="predicted"/>
<keyword evidence="3" id="KW-1185">Reference proteome</keyword>